<dbReference type="EMBL" id="GITU01010461">
    <property type="protein sequence ID" value="MBC1179164.1"/>
    <property type="molecule type" value="Transcribed_RNA"/>
</dbReference>
<sequence length="128" mass="14291">MITISPQFSNTRALLCLCINIHEMNLPRGSSSHQIVLPMKLKPMEFGDICNFQITLKLNLHPIPVEGAENSYTTPDHNTELIDPLVICHCPAKSGDYVILNGHFEISVGPNDTPTVTTLNEFLRHIQD</sequence>
<reference evidence="1" key="1">
    <citation type="journal article" date="2020" name="BMC">
        <title>Leishmania infection induces a limited differential gene expression in the sand fly midgut.</title>
        <authorList>
            <person name="Coutinho-Abreu I.V."/>
            <person name="Serafim T.D."/>
            <person name="Meneses C."/>
            <person name="Kamhawi S."/>
            <person name="Oliveira F."/>
            <person name="Valenzuela J.G."/>
        </authorList>
    </citation>
    <scope>NUCLEOTIDE SEQUENCE</scope>
    <source>
        <strain evidence="1">Jacobina</strain>
        <tissue evidence="1">Midgut</tissue>
    </source>
</reference>
<accession>A0A7G3B3M4</accession>
<name>A0A7G3B3M4_LUTLO</name>
<evidence type="ECO:0000313" key="1">
    <source>
        <dbReference type="EMBL" id="MBC1179164.1"/>
    </source>
</evidence>
<proteinExistence type="predicted"/>
<organism evidence="1">
    <name type="scientific">Lutzomyia longipalpis</name>
    <name type="common">Sand fly</name>
    <dbReference type="NCBI Taxonomy" id="7200"/>
    <lineage>
        <taxon>Eukaryota</taxon>
        <taxon>Metazoa</taxon>
        <taxon>Ecdysozoa</taxon>
        <taxon>Arthropoda</taxon>
        <taxon>Hexapoda</taxon>
        <taxon>Insecta</taxon>
        <taxon>Pterygota</taxon>
        <taxon>Neoptera</taxon>
        <taxon>Endopterygota</taxon>
        <taxon>Diptera</taxon>
        <taxon>Nematocera</taxon>
        <taxon>Psychodoidea</taxon>
        <taxon>Psychodidae</taxon>
        <taxon>Lutzomyia</taxon>
        <taxon>Lutzomyia</taxon>
    </lineage>
</organism>
<protein>
    <submittedName>
        <fullName evidence="1">Uncharacterized protein</fullName>
    </submittedName>
</protein>
<dbReference type="AlphaFoldDB" id="A0A7G3B3M4"/>